<keyword evidence="3 5" id="KW-1015">Disulfide bond</keyword>
<feature type="signal peptide" evidence="7">
    <location>
        <begin position="1"/>
        <end position="23"/>
    </location>
</feature>
<dbReference type="InterPro" id="IPR050824">
    <property type="entry name" value="Thiol_disulfide_DsbA"/>
</dbReference>
<dbReference type="SUPFAM" id="SSF52833">
    <property type="entry name" value="Thioredoxin-like"/>
    <property type="match status" value="1"/>
</dbReference>
<name>A0A3S4WYZ7_SERFO</name>
<reference evidence="9 10" key="1">
    <citation type="submission" date="2018-12" db="EMBL/GenBank/DDBJ databases">
        <authorList>
            <consortium name="Pathogen Informatics"/>
        </authorList>
    </citation>
    <scope>NUCLEOTIDE SEQUENCE [LARGE SCALE GENOMIC DNA]</scope>
    <source>
        <strain evidence="9 10">NCTC13193</strain>
    </source>
</reference>
<evidence type="ECO:0000256" key="4">
    <source>
        <dbReference type="ARBA" id="ARBA00023284"/>
    </source>
</evidence>
<dbReference type="GO" id="GO:0016491">
    <property type="term" value="F:oxidoreductase activity"/>
    <property type="evidence" value="ECO:0007669"/>
    <property type="project" value="InterPro"/>
</dbReference>
<dbReference type="Proteomes" id="UP000270487">
    <property type="component" value="Chromosome"/>
</dbReference>
<evidence type="ECO:0000313" key="10">
    <source>
        <dbReference type="Proteomes" id="UP000270487"/>
    </source>
</evidence>
<accession>A0A3S4WYZ7</accession>
<comment type="similarity">
    <text evidence="1">Belongs to the thioredoxin family. DsbA subfamily.</text>
</comment>
<dbReference type="PANTHER" id="PTHR35891">
    <property type="entry name" value="THIOL:DISULFIDE INTERCHANGE PROTEIN DSBA"/>
    <property type="match status" value="1"/>
</dbReference>
<dbReference type="PANTHER" id="PTHR35891:SF2">
    <property type="entry name" value="THIOL:DISULFIDE INTERCHANGE PROTEIN DSBA"/>
    <property type="match status" value="1"/>
</dbReference>
<organism evidence="9 10">
    <name type="scientific">Serratia fonticola</name>
    <dbReference type="NCBI Taxonomy" id="47917"/>
    <lineage>
        <taxon>Bacteria</taxon>
        <taxon>Pseudomonadati</taxon>
        <taxon>Pseudomonadota</taxon>
        <taxon>Gammaproteobacteria</taxon>
        <taxon>Enterobacterales</taxon>
        <taxon>Yersiniaceae</taxon>
        <taxon>Serratia</taxon>
    </lineage>
</organism>
<keyword evidence="4" id="KW-0676">Redox-active center</keyword>
<dbReference type="InterPro" id="IPR001853">
    <property type="entry name" value="DSBA-like_thioredoxin_dom"/>
</dbReference>
<feature type="domain" description="DSBA-like thioredoxin" evidence="8">
    <location>
        <begin position="51"/>
        <end position="188"/>
    </location>
</feature>
<proteinExistence type="inferred from homology"/>
<dbReference type="GO" id="GO:0042597">
    <property type="term" value="C:periplasmic space"/>
    <property type="evidence" value="ECO:0007669"/>
    <property type="project" value="UniProtKB-SubCell"/>
</dbReference>
<evidence type="ECO:0000256" key="2">
    <source>
        <dbReference type="ARBA" id="ARBA00022729"/>
    </source>
</evidence>
<dbReference type="CDD" id="cd03019">
    <property type="entry name" value="DsbA_DsbA"/>
    <property type="match status" value="1"/>
</dbReference>
<evidence type="ECO:0000256" key="1">
    <source>
        <dbReference type="ARBA" id="ARBA00005791"/>
    </source>
</evidence>
<protein>
    <recommendedName>
        <fullName evidence="5">Thiol:disulfide interchange protein</fullName>
    </recommendedName>
</protein>
<gene>
    <name evidence="9" type="primary">dsbA_1</name>
    <name evidence="9" type="ORF">NCTC13193_00090</name>
</gene>
<dbReference type="InterPro" id="IPR017937">
    <property type="entry name" value="Thioredoxin_CS"/>
</dbReference>
<keyword evidence="5" id="KW-0574">Periplasm</keyword>
<dbReference type="PIRSF" id="PIRSF001488">
    <property type="entry name" value="Tdi_protein"/>
    <property type="match status" value="1"/>
</dbReference>
<dbReference type="PROSITE" id="PS00194">
    <property type="entry name" value="THIOREDOXIN_1"/>
    <property type="match status" value="1"/>
</dbReference>
<sequence length="215" mass="23384">MTLYKTLTALMLFALSAPGFAHAETTRSASLPEEGREYTRLAHPVPAQPAVVEFFSFYCGPCYQFVENYPVAAAINQILPEGKTVTKYHVSAMGPMGNELTEAWAIAMVMGKTEALEKPLFNAMRNKKLTGVNDIQAVFAQVGIDATTYEHARQSLLVKGAIARQNTALEAYAVRGTPSFYVNGKYQINNAGIAGPTPEDYVNGFAHTVKTLLAQ</sequence>
<keyword evidence="2 7" id="KW-0732">Signal</keyword>
<dbReference type="EMBL" id="LR134492">
    <property type="protein sequence ID" value="VEI61897.1"/>
    <property type="molecule type" value="Genomic_DNA"/>
</dbReference>
<dbReference type="Pfam" id="PF01323">
    <property type="entry name" value="DSBA"/>
    <property type="match status" value="1"/>
</dbReference>
<feature type="chain" id="PRO_5018651413" description="Thiol:disulfide interchange protein" evidence="7">
    <location>
        <begin position="24"/>
        <end position="215"/>
    </location>
</feature>
<evidence type="ECO:0000256" key="7">
    <source>
        <dbReference type="SAM" id="SignalP"/>
    </source>
</evidence>
<evidence type="ECO:0000259" key="8">
    <source>
        <dbReference type="Pfam" id="PF01323"/>
    </source>
</evidence>
<feature type="disulfide bond" description="Redox-active" evidence="6">
    <location>
        <begin position="59"/>
        <end position="62"/>
    </location>
</feature>
<dbReference type="InterPro" id="IPR023205">
    <property type="entry name" value="DsbA/DsbL"/>
</dbReference>
<dbReference type="Gene3D" id="3.40.30.10">
    <property type="entry name" value="Glutaredoxin"/>
    <property type="match status" value="1"/>
</dbReference>
<dbReference type="InterPro" id="IPR036249">
    <property type="entry name" value="Thioredoxin-like_sf"/>
</dbReference>
<evidence type="ECO:0000256" key="6">
    <source>
        <dbReference type="PIRSR" id="PIRSR001488-1"/>
    </source>
</evidence>
<dbReference type="AlphaFoldDB" id="A0A3S4WYZ7"/>
<evidence type="ECO:0000256" key="5">
    <source>
        <dbReference type="PIRNR" id="PIRNR001488"/>
    </source>
</evidence>
<evidence type="ECO:0000313" key="9">
    <source>
        <dbReference type="EMBL" id="VEI61897.1"/>
    </source>
</evidence>
<comment type="subcellular location">
    <subcellularLocation>
        <location evidence="5">Periplasm</location>
    </subcellularLocation>
</comment>
<evidence type="ECO:0000256" key="3">
    <source>
        <dbReference type="ARBA" id="ARBA00023157"/>
    </source>
</evidence>